<dbReference type="InterPro" id="IPR002925">
    <property type="entry name" value="Dienelactn_hydro"/>
</dbReference>
<evidence type="ECO:0000313" key="8">
    <source>
        <dbReference type="EnsemblPlants" id="KRH64815"/>
    </source>
</evidence>
<evidence type="ECO:0000256" key="5">
    <source>
        <dbReference type="ARBA" id="ARBA00022801"/>
    </source>
</evidence>
<dbReference type="PaxDb" id="3847-GLYMA04G43570.2"/>
<reference evidence="8" key="2">
    <citation type="submission" date="2018-02" db="UniProtKB">
        <authorList>
            <consortium name="EnsemblPlants"/>
        </authorList>
    </citation>
    <scope>IDENTIFICATION</scope>
    <source>
        <strain evidence="8">Williams 82</strain>
    </source>
</reference>
<comment type="similarity">
    <text evidence="2">Belongs to the dienelactone hydrolase family.</text>
</comment>
<comment type="subcellular location">
    <subcellularLocation>
        <location evidence="1">Cytoplasm</location>
        <location evidence="1">Cytosol</location>
    </subcellularLocation>
</comment>
<evidence type="ECO:0000256" key="2">
    <source>
        <dbReference type="ARBA" id="ARBA00008456"/>
    </source>
</evidence>
<dbReference type="GO" id="GO:0016787">
    <property type="term" value="F:hydrolase activity"/>
    <property type="evidence" value="ECO:0007669"/>
    <property type="project" value="UniProtKB-KW"/>
</dbReference>
<evidence type="ECO:0000256" key="3">
    <source>
        <dbReference type="ARBA" id="ARBA00014180"/>
    </source>
</evidence>
<dbReference type="EnsemblPlants" id="KRH64815">
    <property type="protein sequence ID" value="KRH64815"/>
    <property type="gene ID" value="GLYMA_04G256500"/>
</dbReference>
<name>A0A0R0KP61_SOYBN</name>
<dbReference type="OMA" id="YEAKELM"/>
<dbReference type="SUPFAM" id="SSF53474">
    <property type="entry name" value="alpha/beta-Hydrolases"/>
    <property type="match status" value="1"/>
</dbReference>
<dbReference type="InParanoid" id="A0A0R0KP61"/>
<proteinExistence type="inferred from homology"/>
<dbReference type="InterPro" id="IPR042946">
    <property type="entry name" value="CMBL"/>
</dbReference>
<keyword evidence="5" id="KW-0378">Hydrolase</keyword>
<dbReference type="OrthoDB" id="17560at2759"/>
<dbReference type="STRING" id="3847.A0A0R0KP61"/>
<dbReference type="Proteomes" id="UP000008827">
    <property type="component" value="Chromosome 4"/>
</dbReference>
<dbReference type="FunCoup" id="A0A0R0KP61">
    <property type="interactions" value="2131"/>
</dbReference>
<sequence length="237" mass="26152">MFSEKSNFNLQKPVQDAADSKISCSLLNVEGGIDDEACELVSGVELSLVEDVFGFEDSFTRDIAYRVACNGYNEIASKQICSILVPDLFRGCPWTKDQPDVFEQWIARQNPERIAEDITRWTKWLVDEFMAVGISKKLGIIGFCFGGGQVLKVLAKDQGACFGTGISFCGTRMDPLAASDIKAPVLFILGDNDPLCKVSEIENVQKKIRRGSKVVIFPGRGHGFAHRPDLLNKPTLL</sequence>
<evidence type="ECO:0000256" key="4">
    <source>
        <dbReference type="ARBA" id="ARBA00022490"/>
    </source>
</evidence>
<organism evidence="7">
    <name type="scientific">Glycine max</name>
    <name type="common">Soybean</name>
    <name type="synonym">Glycine hispida</name>
    <dbReference type="NCBI Taxonomy" id="3847"/>
    <lineage>
        <taxon>Eukaryota</taxon>
        <taxon>Viridiplantae</taxon>
        <taxon>Streptophyta</taxon>
        <taxon>Embryophyta</taxon>
        <taxon>Tracheophyta</taxon>
        <taxon>Spermatophyta</taxon>
        <taxon>Magnoliopsida</taxon>
        <taxon>eudicotyledons</taxon>
        <taxon>Gunneridae</taxon>
        <taxon>Pentapetalae</taxon>
        <taxon>rosids</taxon>
        <taxon>fabids</taxon>
        <taxon>Fabales</taxon>
        <taxon>Fabaceae</taxon>
        <taxon>Papilionoideae</taxon>
        <taxon>50 kb inversion clade</taxon>
        <taxon>NPAAA clade</taxon>
        <taxon>indigoferoid/millettioid clade</taxon>
        <taxon>Phaseoleae</taxon>
        <taxon>Glycine</taxon>
        <taxon>Glycine subgen. Soja</taxon>
    </lineage>
</organism>
<evidence type="ECO:0000259" key="6">
    <source>
        <dbReference type="Pfam" id="PF01738"/>
    </source>
</evidence>
<reference evidence="7" key="3">
    <citation type="submission" date="2018-07" db="EMBL/GenBank/DDBJ databases">
        <title>WGS assembly of Glycine max.</title>
        <authorList>
            <person name="Schmutz J."/>
            <person name="Cannon S."/>
            <person name="Schlueter J."/>
            <person name="Ma J."/>
            <person name="Mitros T."/>
            <person name="Nelson W."/>
            <person name="Hyten D."/>
            <person name="Song Q."/>
            <person name="Thelen J."/>
            <person name="Cheng J."/>
            <person name="Xu D."/>
            <person name="Hellsten U."/>
            <person name="May G."/>
            <person name="Yu Y."/>
            <person name="Sakurai T."/>
            <person name="Umezawa T."/>
            <person name="Bhattacharyya M."/>
            <person name="Sandhu D."/>
            <person name="Valliyodan B."/>
            <person name="Lindquist E."/>
            <person name="Peto M."/>
            <person name="Grant D."/>
            <person name="Shu S."/>
            <person name="Goodstein D."/>
            <person name="Barry K."/>
            <person name="Futrell-Griggs M."/>
            <person name="Abernathy B."/>
            <person name="Du J."/>
            <person name="Tian Z."/>
            <person name="Zhu L."/>
            <person name="Gill N."/>
            <person name="Joshi T."/>
            <person name="Libault M."/>
            <person name="Sethuraman A."/>
            <person name="Zhang X."/>
            <person name="Shinozaki K."/>
            <person name="Nguyen H."/>
            <person name="Wing R."/>
            <person name="Cregan P."/>
            <person name="Specht J."/>
            <person name="Grimwood J."/>
            <person name="Rokhsar D."/>
            <person name="Stacey G."/>
            <person name="Shoemaker R."/>
            <person name="Jackson S."/>
        </authorList>
    </citation>
    <scope>NUCLEOTIDE SEQUENCE</scope>
    <source>
        <tissue evidence="7">Callus</tissue>
    </source>
</reference>
<reference evidence="7 8" key="1">
    <citation type="journal article" date="2010" name="Nature">
        <title>Genome sequence of the palaeopolyploid soybean.</title>
        <authorList>
            <person name="Schmutz J."/>
            <person name="Cannon S.B."/>
            <person name="Schlueter J."/>
            <person name="Ma J."/>
            <person name="Mitros T."/>
            <person name="Nelson W."/>
            <person name="Hyten D.L."/>
            <person name="Song Q."/>
            <person name="Thelen J.J."/>
            <person name="Cheng J."/>
            <person name="Xu D."/>
            <person name="Hellsten U."/>
            <person name="May G.D."/>
            <person name="Yu Y."/>
            <person name="Sakurai T."/>
            <person name="Umezawa T."/>
            <person name="Bhattacharyya M.K."/>
            <person name="Sandhu D."/>
            <person name="Valliyodan B."/>
            <person name="Lindquist E."/>
            <person name="Peto M."/>
            <person name="Grant D."/>
            <person name="Shu S."/>
            <person name="Goodstein D."/>
            <person name="Barry K."/>
            <person name="Futrell-Griggs M."/>
            <person name="Abernathy B."/>
            <person name="Du J."/>
            <person name="Tian Z."/>
            <person name="Zhu L."/>
            <person name="Gill N."/>
            <person name="Joshi T."/>
            <person name="Libault M."/>
            <person name="Sethuraman A."/>
            <person name="Zhang X.-C."/>
            <person name="Shinozaki K."/>
            <person name="Nguyen H.T."/>
            <person name="Wing R.A."/>
            <person name="Cregan P."/>
            <person name="Specht J."/>
            <person name="Grimwood J."/>
            <person name="Rokhsar D."/>
            <person name="Stacey G."/>
            <person name="Shoemaker R.C."/>
            <person name="Jackson S.A."/>
        </authorList>
    </citation>
    <scope>NUCLEOTIDE SEQUENCE [LARGE SCALE GENOMIC DNA]</scope>
    <source>
        <strain evidence="8">cv. Williams 82</strain>
        <tissue evidence="7">Callus</tissue>
    </source>
</reference>
<keyword evidence="4" id="KW-0963">Cytoplasm</keyword>
<dbReference type="PANTHER" id="PTHR46812:SF1">
    <property type="entry name" value="CARBOXYMETHYLENEBUTENOLIDASE HOMOLOG"/>
    <property type="match status" value="1"/>
</dbReference>
<keyword evidence="9" id="KW-1185">Reference proteome</keyword>
<feature type="domain" description="Dienelactone hydrolase" evidence="6">
    <location>
        <begin position="49"/>
        <end position="227"/>
    </location>
</feature>
<evidence type="ECO:0000313" key="7">
    <source>
        <dbReference type="EMBL" id="KRH64815.1"/>
    </source>
</evidence>
<dbReference type="Gene3D" id="3.40.50.1820">
    <property type="entry name" value="alpha/beta hydrolase"/>
    <property type="match status" value="1"/>
</dbReference>
<evidence type="ECO:0000256" key="1">
    <source>
        <dbReference type="ARBA" id="ARBA00004514"/>
    </source>
</evidence>
<dbReference type="Gramene" id="KRH64815">
    <property type="protein sequence ID" value="KRH64815"/>
    <property type="gene ID" value="GLYMA_04G256500"/>
</dbReference>
<gene>
    <name evidence="7" type="ORF">GLYMA_04G256500</name>
</gene>
<accession>A0A0R0KP61</accession>
<dbReference type="SMR" id="A0A0R0KP61"/>
<dbReference type="PANTHER" id="PTHR46812">
    <property type="entry name" value="CARBOXYMETHYLENEBUTENOLIDASE HOMOLOG"/>
    <property type="match status" value="1"/>
</dbReference>
<dbReference type="ESTHER" id="glyso-a0a445l5n1">
    <property type="family name" value="CMBL"/>
</dbReference>
<dbReference type="InterPro" id="IPR029058">
    <property type="entry name" value="AB_hydrolase_fold"/>
</dbReference>
<dbReference type="GO" id="GO:0005829">
    <property type="term" value="C:cytosol"/>
    <property type="evidence" value="ECO:0007669"/>
    <property type="project" value="UniProtKB-SubCell"/>
</dbReference>
<evidence type="ECO:0000313" key="9">
    <source>
        <dbReference type="Proteomes" id="UP000008827"/>
    </source>
</evidence>
<dbReference type="AlphaFoldDB" id="A0A0R0KP61"/>
<dbReference type="Pfam" id="PF01738">
    <property type="entry name" value="DLH"/>
    <property type="match status" value="1"/>
</dbReference>
<protein>
    <recommendedName>
        <fullName evidence="3">Carboxymethylenebutenolidase homolog</fullName>
    </recommendedName>
</protein>
<dbReference type="EMBL" id="CM000837">
    <property type="protein sequence ID" value="KRH64815.1"/>
    <property type="molecule type" value="Genomic_DNA"/>
</dbReference>